<evidence type="ECO:0000313" key="2">
    <source>
        <dbReference type="EMBL" id="MEQ3353091.1"/>
    </source>
</evidence>
<reference evidence="2 3" key="1">
    <citation type="submission" date="2024-04" db="EMBL/GenBank/DDBJ databases">
        <title>Human intestinal bacterial collection.</title>
        <authorList>
            <person name="Pauvert C."/>
            <person name="Hitch T.C.A."/>
            <person name="Clavel T."/>
        </authorList>
    </citation>
    <scope>NUCLEOTIDE SEQUENCE [LARGE SCALE GENOMIC DNA]</scope>
    <source>
        <strain evidence="2 3">CLA-SR-H026</strain>
    </source>
</reference>
<feature type="transmembrane region" description="Helical" evidence="1">
    <location>
        <begin position="22"/>
        <end position="41"/>
    </location>
</feature>
<organism evidence="2 3">
    <name type="scientific">Aedoeadaptatus acetigenes</name>
    <dbReference type="NCBI Taxonomy" id="2981723"/>
    <lineage>
        <taxon>Bacteria</taxon>
        <taxon>Bacillati</taxon>
        <taxon>Bacillota</taxon>
        <taxon>Tissierellia</taxon>
        <taxon>Tissierellales</taxon>
        <taxon>Peptoniphilaceae</taxon>
        <taxon>Aedoeadaptatus</taxon>
    </lineage>
</organism>
<dbReference type="EMBL" id="JBBNPS010000003">
    <property type="protein sequence ID" value="MEQ3353091.1"/>
    <property type="molecule type" value="Genomic_DNA"/>
</dbReference>
<keyword evidence="3" id="KW-1185">Reference proteome</keyword>
<dbReference type="RefSeq" id="WP_349053503.1">
    <property type="nucleotide sequence ID" value="NZ_JBBNPS010000003.1"/>
</dbReference>
<keyword evidence="1" id="KW-1133">Transmembrane helix</keyword>
<protein>
    <submittedName>
        <fullName evidence="2">Uncharacterized protein</fullName>
    </submittedName>
</protein>
<evidence type="ECO:0000256" key="1">
    <source>
        <dbReference type="SAM" id="Phobius"/>
    </source>
</evidence>
<keyword evidence="1" id="KW-0472">Membrane</keyword>
<comment type="caution">
    <text evidence="2">The sequence shown here is derived from an EMBL/GenBank/DDBJ whole genome shotgun (WGS) entry which is preliminary data.</text>
</comment>
<keyword evidence="1" id="KW-0812">Transmembrane</keyword>
<feature type="transmembrane region" description="Helical" evidence="1">
    <location>
        <begin position="47"/>
        <end position="66"/>
    </location>
</feature>
<sequence length="140" mass="16180">MIFYIPALAILVYNLYKKRTKAAAVLIVLCLVSGAAYMGAGDLFVEPIHILFPAVAIVAALYLIYLSRREYVDARSEYLKERRMAREKEEHLENTEDDHERIVITNSKTDEEKVIYLKREDKNVPRGTIDDETKTEEKNN</sequence>
<name>A0ABV1J4J2_9FIRM</name>
<accession>A0ABV1J4J2</accession>
<gene>
    <name evidence="2" type="ORF">AAA081_02075</name>
</gene>
<proteinExistence type="predicted"/>
<dbReference type="Proteomes" id="UP001481872">
    <property type="component" value="Unassembled WGS sequence"/>
</dbReference>
<evidence type="ECO:0000313" key="3">
    <source>
        <dbReference type="Proteomes" id="UP001481872"/>
    </source>
</evidence>